<dbReference type="PANTHER" id="PTHR33689">
    <property type="entry name" value="FAS-BINDING FACTOR 1"/>
    <property type="match status" value="1"/>
</dbReference>
<dbReference type="AlphaFoldDB" id="A0A8C0ZBY7"/>
<dbReference type="Ensembl" id="ENSCCET00000014965.1">
    <property type="protein sequence ID" value="ENSCCEP00000009449.1"/>
    <property type="gene ID" value="ENSCCEG00000009589.1"/>
</dbReference>
<feature type="compositionally biased region" description="Basic and acidic residues" evidence="2">
    <location>
        <begin position="380"/>
        <end position="389"/>
    </location>
</feature>
<feature type="compositionally biased region" description="Low complexity" evidence="2">
    <location>
        <begin position="167"/>
        <end position="178"/>
    </location>
</feature>
<sequence>MADGLGRATAAKARSRIPDPIEDVLGELLGFDEEPLAPPSRGSQAPFPQVSPRESLDLDSGGKFPAGNEKFPTENAEGTKELDHLDELDAEILGMARVGSRLGKHAGKGLGPGKGAFPDLGDPLEKPYPEEPAGLGNSSGNKAGRSRDSAPPRPDVTFGDDVDDLVDSLGLGSSADGARNAQGTPGSQGLRKGHTRIQELLGGGSAGKTPEQPGKVELQPDPKEQEQTGLGRCREEPDSPFGFYEPSVASGTGQRRGRRCLVGTSSRRPSGATWLGLKDEDFPGLGSKDEDFLGLGQKDKDFPELGQKNKDFPGLGQKNKDFPGLGSKEKDFPGLGQKNEDFPGSGPNPPGQEDGSWLSTALARKQSQAEAPEQSSHTQRVPEPHEPSRLDLPIRTQPRGQVAAVQEVPGPATPAQEDLLPAQPCLENPRALPSWLCPEHPGAFPAQKRQEDLETSQPHQEDPGALPSQPHQDSQTLQSHPCQEHPGCGITLRSLQARVEELENQVRTLELERAQRGPVLESSYRSQGKVQKQQERPQQEKEQIPSRSQGTARDHPGSQERDEQLTVLQDRLCRQQRDAEREQSRLQEVVADLETRLGEREQLLEQERRRAAAERSRADSLRDALEEQRRLSAQLLAMERVALDEAKGTWLEEQRAELQDRSEERRRLAAAWAEFHTRERLSREQAEQDKERALGMESALRSLAKEQAELKFRSRELRSKEEQLARDREELDEAQRELRLEKEKVLRAEQRLREREEQIHALAERSEQRHQDGERALREARSVQAEQRERLQALREQREQLRQQEQRLHQDRLSLERQREQLQRLRDELSPAPGTLLGTVPINGLAPVAPGLLPPVGMFLGDSRDHPGSAALYGHLLLLKHRAQMDHDFLENERLFLESLKKGP</sequence>
<reference evidence="4" key="1">
    <citation type="submission" date="2025-05" db="UniProtKB">
        <authorList>
            <consortium name="Ensembl"/>
        </authorList>
    </citation>
    <scope>IDENTIFICATION</scope>
</reference>
<dbReference type="Proteomes" id="UP000694410">
    <property type="component" value="Unplaced"/>
</dbReference>
<dbReference type="GO" id="GO:0005814">
    <property type="term" value="C:centriole"/>
    <property type="evidence" value="ECO:0007669"/>
    <property type="project" value="TreeGrafter"/>
</dbReference>
<feature type="region of interest" description="Disordered" evidence="2">
    <location>
        <begin position="763"/>
        <end position="783"/>
    </location>
</feature>
<protein>
    <submittedName>
        <fullName evidence="4">Fas-binding factor 1-like</fullName>
    </submittedName>
</protein>
<gene>
    <name evidence="4" type="primary">LOC111922670</name>
</gene>
<dbReference type="InterPro" id="IPR033561">
    <property type="entry name" value="FBF1"/>
</dbReference>
<organism evidence="4 5">
    <name type="scientific">Cyanistes caeruleus</name>
    <name type="common">Eurasian blue tit</name>
    <name type="synonym">Parus caeruleus</name>
    <dbReference type="NCBI Taxonomy" id="156563"/>
    <lineage>
        <taxon>Eukaryota</taxon>
        <taxon>Metazoa</taxon>
        <taxon>Chordata</taxon>
        <taxon>Craniata</taxon>
        <taxon>Vertebrata</taxon>
        <taxon>Euteleostomi</taxon>
        <taxon>Archelosauria</taxon>
        <taxon>Archosauria</taxon>
        <taxon>Dinosauria</taxon>
        <taxon>Saurischia</taxon>
        <taxon>Theropoda</taxon>
        <taxon>Coelurosauria</taxon>
        <taxon>Aves</taxon>
        <taxon>Neognathae</taxon>
        <taxon>Neoaves</taxon>
        <taxon>Telluraves</taxon>
        <taxon>Australaves</taxon>
        <taxon>Passeriformes</taxon>
        <taxon>Paridae</taxon>
        <taxon>Cyanistes</taxon>
    </lineage>
</organism>
<dbReference type="PANTHER" id="PTHR33689:SF1">
    <property type="entry name" value="FAS-BINDING FACTOR 1"/>
    <property type="match status" value="1"/>
</dbReference>
<evidence type="ECO:0000259" key="3">
    <source>
        <dbReference type="Pfam" id="PF21007"/>
    </source>
</evidence>
<feature type="compositionally biased region" description="Basic and acidic residues" evidence="2">
    <location>
        <begin position="552"/>
        <end position="563"/>
    </location>
</feature>
<feature type="compositionally biased region" description="Acidic residues" evidence="2">
    <location>
        <begin position="26"/>
        <end position="35"/>
    </location>
</feature>
<dbReference type="GO" id="GO:0090162">
    <property type="term" value="P:establishment of epithelial cell polarity"/>
    <property type="evidence" value="ECO:0007669"/>
    <property type="project" value="InterPro"/>
</dbReference>
<feature type="region of interest" description="Disordered" evidence="2">
    <location>
        <begin position="509"/>
        <end position="563"/>
    </location>
</feature>
<dbReference type="GO" id="GO:0036064">
    <property type="term" value="C:ciliary basal body"/>
    <property type="evidence" value="ECO:0007669"/>
    <property type="project" value="TreeGrafter"/>
</dbReference>
<evidence type="ECO:0000313" key="4">
    <source>
        <dbReference type="Ensembl" id="ENSCCEP00000009450.1"/>
    </source>
</evidence>
<proteinExistence type="predicted"/>
<dbReference type="InterPro" id="IPR049390">
    <property type="entry name" value="FBF1_C"/>
</dbReference>
<feature type="coiled-coil region" evidence="1">
    <location>
        <begin position="576"/>
        <end position="671"/>
    </location>
</feature>
<feature type="compositionally biased region" description="Basic and acidic residues" evidence="2">
    <location>
        <begin position="532"/>
        <end position="544"/>
    </location>
</feature>
<dbReference type="GO" id="GO:0097539">
    <property type="term" value="C:ciliary transition fiber"/>
    <property type="evidence" value="ECO:0007669"/>
    <property type="project" value="InterPro"/>
</dbReference>
<feature type="domain" description="Fas-binding factor 1 C-terminal" evidence="3">
    <location>
        <begin position="557"/>
        <end position="902"/>
    </location>
</feature>
<feature type="region of interest" description="Disordered" evidence="2">
    <location>
        <begin position="26"/>
        <end position="84"/>
    </location>
</feature>
<dbReference type="Ensembl" id="ENSCCET00000014966.1">
    <property type="protein sequence ID" value="ENSCCEP00000009450.1"/>
    <property type="gene ID" value="ENSCCEG00000009589.1"/>
</dbReference>
<evidence type="ECO:0000256" key="2">
    <source>
        <dbReference type="SAM" id="MobiDB-lite"/>
    </source>
</evidence>
<feature type="compositionally biased region" description="Polar residues" evidence="2">
    <location>
        <begin position="365"/>
        <end position="379"/>
    </location>
</feature>
<name>A0A8C0ZBY7_CYACU</name>
<feature type="compositionally biased region" description="Basic and acidic residues" evidence="2">
    <location>
        <begin position="218"/>
        <end position="237"/>
    </location>
</feature>
<feature type="compositionally biased region" description="Polar residues" evidence="2">
    <location>
        <begin position="469"/>
        <end position="481"/>
    </location>
</feature>
<evidence type="ECO:0000256" key="1">
    <source>
        <dbReference type="SAM" id="Coils"/>
    </source>
</evidence>
<accession>A0A8C0ZBY7</accession>
<dbReference type="GO" id="GO:0060271">
    <property type="term" value="P:cilium assembly"/>
    <property type="evidence" value="ECO:0007669"/>
    <property type="project" value="InterPro"/>
</dbReference>
<dbReference type="Pfam" id="PF21007">
    <property type="entry name" value="FBF1"/>
    <property type="match status" value="1"/>
</dbReference>
<feature type="region of interest" description="Disordered" evidence="2">
    <location>
        <begin position="102"/>
        <end position="488"/>
    </location>
</feature>
<evidence type="ECO:0000313" key="5">
    <source>
        <dbReference type="Proteomes" id="UP000694410"/>
    </source>
</evidence>
<keyword evidence="5" id="KW-1185">Reference proteome</keyword>
<keyword evidence="1" id="KW-0175">Coiled coil</keyword>
<feature type="compositionally biased region" description="Basic and acidic residues" evidence="2">
    <location>
        <begin position="277"/>
        <end position="311"/>
    </location>
</feature>